<dbReference type="InterPro" id="IPR000618">
    <property type="entry name" value="Insect_cuticle"/>
</dbReference>
<keyword evidence="5" id="KW-1185">Reference proteome</keyword>
<accession>A0ABP1QX85</accession>
<evidence type="ECO:0000256" key="3">
    <source>
        <dbReference type="SAM" id="SignalP"/>
    </source>
</evidence>
<proteinExistence type="predicted"/>
<organism evidence="4 5">
    <name type="scientific">Orchesella dallaii</name>
    <dbReference type="NCBI Taxonomy" id="48710"/>
    <lineage>
        <taxon>Eukaryota</taxon>
        <taxon>Metazoa</taxon>
        <taxon>Ecdysozoa</taxon>
        <taxon>Arthropoda</taxon>
        <taxon>Hexapoda</taxon>
        <taxon>Collembola</taxon>
        <taxon>Entomobryomorpha</taxon>
        <taxon>Entomobryoidea</taxon>
        <taxon>Orchesellidae</taxon>
        <taxon>Orchesellinae</taxon>
        <taxon>Orchesella</taxon>
    </lineage>
</organism>
<evidence type="ECO:0000313" key="4">
    <source>
        <dbReference type="EMBL" id="CAL8114188.1"/>
    </source>
</evidence>
<evidence type="ECO:0008006" key="6">
    <source>
        <dbReference type="Google" id="ProtNLM"/>
    </source>
</evidence>
<protein>
    <recommendedName>
        <fullName evidence="6">Cuticle protein 7</fullName>
    </recommendedName>
</protein>
<dbReference type="PANTHER" id="PTHR10380:SF196">
    <property type="entry name" value="CUTICULAR PROTEIN 72EA"/>
    <property type="match status" value="1"/>
</dbReference>
<sequence length="278" mass="28287">MKAFVVLAVAVACAYAKPQLIVNGLGGLTYGGISGITYAAGPAQTIISAPAVTYAAPAIVAPAVTKTQYHAQDELGQASYGYAHPGHAHAAVRDAFGNVRGSYAYVNPEGKEVRVEYVADGAGFRVASNALPVGPEVPAAPVVAALVAPEPVQDTPEVVEAKAAHAKAIAEAVARNAEAEKADAAEEPAAADKPQSRRKRGILAAAAPIALAAPAVHTVQVAAPIQTIQVAAPIQTVQVAAAPALTYSSIVHAAQPVRQATLTKIVNNPLHAVSYRVD</sequence>
<dbReference type="InterPro" id="IPR031311">
    <property type="entry name" value="CHIT_BIND_RR_consensus"/>
</dbReference>
<dbReference type="Proteomes" id="UP001642540">
    <property type="component" value="Unassembled WGS sequence"/>
</dbReference>
<dbReference type="PROSITE" id="PS00233">
    <property type="entry name" value="CHIT_BIND_RR_1"/>
    <property type="match status" value="1"/>
</dbReference>
<keyword evidence="3" id="KW-0732">Signal</keyword>
<dbReference type="EMBL" id="CAXLJM020000049">
    <property type="protein sequence ID" value="CAL8114188.1"/>
    <property type="molecule type" value="Genomic_DNA"/>
</dbReference>
<dbReference type="PROSITE" id="PS51155">
    <property type="entry name" value="CHIT_BIND_RR_2"/>
    <property type="match status" value="1"/>
</dbReference>
<feature type="signal peptide" evidence="3">
    <location>
        <begin position="1"/>
        <end position="16"/>
    </location>
</feature>
<gene>
    <name evidence="4" type="ORF">ODALV1_LOCUS16354</name>
</gene>
<evidence type="ECO:0000256" key="2">
    <source>
        <dbReference type="PROSITE-ProRule" id="PRU00497"/>
    </source>
</evidence>
<evidence type="ECO:0000256" key="1">
    <source>
        <dbReference type="ARBA" id="ARBA00022460"/>
    </source>
</evidence>
<dbReference type="Pfam" id="PF00379">
    <property type="entry name" value="Chitin_bind_4"/>
    <property type="match status" value="1"/>
</dbReference>
<evidence type="ECO:0000313" key="5">
    <source>
        <dbReference type="Proteomes" id="UP001642540"/>
    </source>
</evidence>
<name>A0ABP1QX85_9HEXA</name>
<dbReference type="PANTHER" id="PTHR10380">
    <property type="entry name" value="CUTICLE PROTEIN"/>
    <property type="match status" value="1"/>
</dbReference>
<reference evidence="4 5" key="1">
    <citation type="submission" date="2024-08" db="EMBL/GenBank/DDBJ databases">
        <authorList>
            <person name="Cucini C."/>
            <person name="Frati F."/>
        </authorList>
    </citation>
    <scope>NUCLEOTIDE SEQUENCE [LARGE SCALE GENOMIC DNA]</scope>
</reference>
<dbReference type="InterPro" id="IPR050468">
    <property type="entry name" value="Cuticle_Struct_Prot"/>
</dbReference>
<comment type="caution">
    <text evidence="4">The sequence shown here is derived from an EMBL/GenBank/DDBJ whole genome shotgun (WGS) entry which is preliminary data.</text>
</comment>
<keyword evidence="1 2" id="KW-0193">Cuticle</keyword>
<feature type="chain" id="PRO_5045832122" description="Cuticle protein 7" evidence="3">
    <location>
        <begin position="17"/>
        <end position="278"/>
    </location>
</feature>